<dbReference type="PANTHER" id="PTHR43004:SF19">
    <property type="entry name" value="BINDING MONOOXYGENASE, PUTATIVE (JCVI)-RELATED"/>
    <property type="match status" value="1"/>
</dbReference>
<dbReference type="Pfam" id="PF01494">
    <property type="entry name" value="FAD_binding_3"/>
    <property type="match status" value="1"/>
</dbReference>
<evidence type="ECO:0000313" key="5">
    <source>
        <dbReference type="EMBL" id="KAB8189160.1"/>
    </source>
</evidence>
<dbReference type="Gene3D" id="3.50.50.60">
    <property type="entry name" value="FAD/NAD(P)-binding domain"/>
    <property type="match status" value="1"/>
</dbReference>
<comment type="cofactor">
    <cofactor evidence="1">
        <name>FAD</name>
        <dbReference type="ChEBI" id="CHEBI:57692"/>
    </cofactor>
</comment>
<evidence type="ECO:0000256" key="1">
    <source>
        <dbReference type="ARBA" id="ARBA00001974"/>
    </source>
</evidence>
<keyword evidence="3" id="KW-0274">FAD</keyword>
<dbReference type="GO" id="GO:0071949">
    <property type="term" value="F:FAD binding"/>
    <property type="evidence" value="ECO:0007669"/>
    <property type="project" value="InterPro"/>
</dbReference>
<dbReference type="InterPro" id="IPR050641">
    <property type="entry name" value="RIFMO-like"/>
</dbReference>
<accession>A0A5C4VIS2</accession>
<reference evidence="5 6" key="1">
    <citation type="submission" date="2019-10" db="EMBL/GenBank/DDBJ databases">
        <title>Nonomuraea sp. nov., isolated from Phyllanthus amarus.</title>
        <authorList>
            <person name="Klykleung N."/>
            <person name="Tanasupawat S."/>
        </authorList>
    </citation>
    <scope>NUCLEOTIDE SEQUENCE [LARGE SCALE GENOMIC DNA]</scope>
    <source>
        <strain evidence="5 6">PA1-10</strain>
    </source>
</reference>
<dbReference type="AlphaFoldDB" id="A0A5C4VIS2"/>
<keyword evidence="6" id="KW-1185">Reference proteome</keyword>
<comment type="caution">
    <text evidence="5">The sequence shown here is derived from an EMBL/GenBank/DDBJ whole genome shotgun (WGS) entry which is preliminary data.</text>
</comment>
<dbReference type="InterPro" id="IPR036188">
    <property type="entry name" value="FAD/NAD-bd_sf"/>
</dbReference>
<dbReference type="EMBL" id="VDLX02000021">
    <property type="protein sequence ID" value="KAB8189160.1"/>
    <property type="molecule type" value="Genomic_DNA"/>
</dbReference>
<dbReference type="GO" id="GO:0016709">
    <property type="term" value="F:oxidoreductase activity, acting on paired donors, with incorporation or reduction of molecular oxygen, NAD(P)H as one donor, and incorporation of one atom of oxygen"/>
    <property type="evidence" value="ECO:0007669"/>
    <property type="project" value="UniProtKB-ARBA"/>
</dbReference>
<proteinExistence type="predicted"/>
<feature type="domain" description="FAD-binding" evidence="4">
    <location>
        <begin position="3"/>
        <end position="88"/>
    </location>
</feature>
<dbReference type="PRINTS" id="PR00420">
    <property type="entry name" value="RNGMNOXGNASE"/>
</dbReference>
<dbReference type="OrthoDB" id="8670884at2"/>
<evidence type="ECO:0000256" key="3">
    <source>
        <dbReference type="ARBA" id="ARBA00022827"/>
    </source>
</evidence>
<name>A0A5C4VIS2_9ACTN</name>
<sequence length="154" mass="16232">MVTEFCWVSELRIHRRPADAYGNGRILIAGDAAHIQSLFSDQGQNTGLGSAENLAGEVALAALGRAACRLLDTNEGERRPLAQKVLSATSTAVDIMLPSTRGKRLVRDKIVLPVLRLPLSSASCGWPPPNSASAAPVPSCRWKVGSNAGRCSAA</sequence>
<organism evidence="5 6">
    <name type="scientific">Nonomuraea phyllanthi</name>
    <dbReference type="NCBI Taxonomy" id="2219224"/>
    <lineage>
        <taxon>Bacteria</taxon>
        <taxon>Bacillati</taxon>
        <taxon>Actinomycetota</taxon>
        <taxon>Actinomycetes</taxon>
        <taxon>Streptosporangiales</taxon>
        <taxon>Streptosporangiaceae</taxon>
        <taxon>Nonomuraea</taxon>
    </lineage>
</organism>
<dbReference type="InterPro" id="IPR002938">
    <property type="entry name" value="FAD-bd"/>
</dbReference>
<dbReference type="PANTHER" id="PTHR43004">
    <property type="entry name" value="TRK SYSTEM POTASSIUM UPTAKE PROTEIN"/>
    <property type="match status" value="1"/>
</dbReference>
<dbReference type="Proteomes" id="UP000312512">
    <property type="component" value="Unassembled WGS sequence"/>
</dbReference>
<dbReference type="Gene3D" id="3.30.70.2450">
    <property type="match status" value="1"/>
</dbReference>
<protein>
    <recommendedName>
        <fullName evidence="4">FAD-binding domain-containing protein</fullName>
    </recommendedName>
</protein>
<evidence type="ECO:0000256" key="2">
    <source>
        <dbReference type="ARBA" id="ARBA00022630"/>
    </source>
</evidence>
<evidence type="ECO:0000313" key="6">
    <source>
        <dbReference type="Proteomes" id="UP000312512"/>
    </source>
</evidence>
<gene>
    <name evidence="5" type="ORF">FH608_040670</name>
</gene>
<dbReference type="SUPFAM" id="SSF51905">
    <property type="entry name" value="FAD/NAD(P)-binding domain"/>
    <property type="match status" value="1"/>
</dbReference>
<keyword evidence="2" id="KW-0285">Flavoprotein</keyword>
<evidence type="ECO:0000259" key="4">
    <source>
        <dbReference type="Pfam" id="PF01494"/>
    </source>
</evidence>
<dbReference type="RefSeq" id="WP_139635758.1">
    <property type="nucleotide sequence ID" value="NZ_VDLX02000021.1"/>
</dbReference>